<dbReference type="PROSITE" id="PS50110">
    <property type="entry name" value="RESPONSE_REGULATORY"/>
    <property type="match status" value="1"/>
</dbReference>
<keyword evidence="3" id="KW-0238">DNA-binding</keyword>
<dbReference type="Pfam" id="PF00196">
    <property type="entry name" value="GerE"/>
    <property type="match status" value="1"/>
</dbReference>
<dbReference type="GO" id="GO:0000160">
    <property type="term" value="P:phosphorelay signal transduction system"/>
    <property type="evidence" value="ECO:0007669"/>
    <property type="project" value="InterPro"/>
</dbReference>
<evidence type="ECO:0000313" key="6">
    <source>
        <dbReference type="EMBL" id="AJR18126.1"/>
    </source>
</evidence>
<dbReference type="SUPFAM" id="SSF52172">
    <property type="entry name" value="CheY-like"/>
    <property type="match status" value="1"/>
</dbReference>
<evidence type="ECO:0000256" key="5">
    <source>
        <dbReference type="SAM" id="MobiDB-lite"/>
    </source>
</evidence>
<dbReference type="Pfam" id="PF00072">
    <property type="entry name" value="Response_reg"/>
    <property type="match status" value="1"/>
</dbReference>
<dbReference type="Proteomes" id="UP000030300">
    <property type="component" value="Chromosome"/>
</dbReference>
<dbReference type="CDD" id="cd17535">
    <property type="entry name" value="REC_NarL-like"/>
    <property type="match status" value="1"/>
</dbReference>
<reference evidence="6 7" key="1">
    <citation type="journal article" date="2015" name="Genome Announc.">
        <title>Complete Genome Sequence of Steroid-Transforming Nocardioides simplex VKM Ac-2033D.</title>
        <authorList>
            <person name="Shtratnikova V.Y."/>
            <person name="Schelkunov M.I."/>
            <person name="Pekov Y.A."/>
            <person name="Fokina V.V."/>
            <person name="Logacheva M.D."/>
            <person name="Sokolov S.L."/>
            <person name="Bragin E.Y."/>
            <person name="Ashapkin V.V."/>
            <person name="Donova M.V."/>
        </authorList>
    </citation>
    <scope>NUCLEOTIDE SEQUENCE [LARGE SCALE GENOMIC DNA]</scope>
    <source>
        <strain evidence="6 7">VKM Ac-2033D</strain>
    </source>
</reference>
<dbReference type="PRINTS" id="PR00038">
    <property type="entry name" value="HTHLUXR"/>
</dbReference>
<organism evidence="6 7">
    <name type="scientific">Nocardioides simplex</name>
    <name type="common">Arthrobacter simplex</name>
    <dbReference type="NCBI Taxonomy" id="2045"/>
    <lineage>
        <taxon>Bacteria</taxon>
        <taxon>Bacillati</taxon>
        <taxon>Actinomycetota</taxon>
        <taxon>Actinomycetes</taxon>
        <taxon>Propionibacteriales</taxon>
        <taxon>Nocardioidaceae</taxon>
        <taxon>Pimelobacter</taxon>
    </lineage>
</organism>
<dbReference type="InterPro" id="IPR058245">
    <property type="entry name" value="NreC/VraR/RcsB-like_REC"/>
</dbReference>
<evidence type="ECO:0000256" key="4">
    <source>
        <dbReference type="ARBA" id="ARBA00023163"/>
    </source>
</evidence>
<dbReference type="STRING" id="2045.KR76_04610"/>
<dbReference type="InterPro" id="IPR039420">
    <property type="entry name" value="WalR-like"/>
</dbReference>
<dbReference type="AlphaFoldDB" id="A0A0C5XG20"/>
<dbReference type="Gene3D" id="3.40.50.2300">
    <property type="match status" value="1"/>
</dbReference>
<dbReference type="KEGG" id="psim:KR76_04610"/>
<keyword evidence="7" id="KW-1185">Reference proteome</keyword>
<accession>A0A0C5XG20</accession>
<keyword evidence="2" id="KW-0805">Transcription regulation</keyword>
<dbReference type="GO" id="GO:0006355">
    <property type="term" value="P:regulation of DNA-templated transcription"/>
    <property type="evidence" value="ECO:0007669"/>
    <property type="project" value="InterPro"/>
</dbReference>
<dbReference type="InterPro" id="IPR001789">
    <property type="entry name" value="Sig_transdc_resp-reg_receiver"/>
</dbReference>
<keyword evidence="1" id="KW-0597">Phosphoprotein</keyword>
<name>A0A0C5XG20_NOCSI</name>
<dbReference type="PANTHER" id="PTHR43214">
    <property type="entry name" value="TWO-COMPONENT RESPONSE REGULATOR"/>
    <property type="match status" value="1"/>
</dbReference>
<dbReference type="RefSeq" id="WP_052138239.1">
    <property type="nucleotide sequence ID" value="NZ_BJMC01000004.1"/>
</dbReference>
<dbReference type="SMART" id="SM00421">
    <property type="entry name" value="HTH_LUXR"/>
    <property type="match status" value="1"/>
</dbReference>
<dbReference type="InterPro" id="IPR000792">
    <property type="entry name" value="Tscrpt_reg_LuxR_C"/>
</dbReference>
<dbReference type="GeneID" id="96608236"/>
<dbReference type="EMBL" id="CP009896">
    <property type="protein sequence ID" value="AJR18126.1"/>
    <property type="molecule type" value="Genomic_DNA"/>
</dbReference>
<dbReference type="PROSITE" id="PS50043">
    <property type="entry name" value="HTH_LUXR_2"/>
    <property type="match status" value="1"/>
</dbReference>
<evidence type="ECO:0000313" key="7">
    <source>
        <dbReference type="Proteomes" id="UP000030300"/>
    </source>
</evidence>
<feature type="region of interest" description="Disordered" evidence="5">
    <location>
        <begin position="214"/>
        <end position="238"/>
    </location>
</feature>
<gene>
    <name evidence="6" type="ORF">KR76_04610</name>
</gene>
<dbReference type="InterPro" id="IPR011006">
    <property type="entry name" value="CheY-like_superfamily"/>
</dbReference>
<dbReference type="SMART" id="SM00448">
    <property type="entry name" value="REC"/>
    <property type="match status" value="1"/>
</dbReference>
<dbReference type="GO" id="GO:0003677">
    <property type="term" value="F:DNA binding"/>
    <property type="evidence" value="ECO:0007669"/>
    <property type="project" value="UniProtKB-KW"/>
</dbReference>
<protein>
    <submittedName>
        <fullName evidence="6">Regulatory protein, LuxR:Response regulator receiver</fullName>
    </submittedName>
</protein>
<dbReference type="HOGENOM" id="CLU_000445_90_10_11"/>
<dbReference type="CDD" id="cd06170">
    <property type="entry name" value="LuxR_C_like"/>
    <property type="match status" value="1"/>
</dbReference>
<dbReference type="InterPro" id="IPR016032">
    <property type="entry name" value="Sig_transdc_resp-reg_C-effctor"/>
</dbReference>
<dbReference type="SUPFAM" id="SSF46894">
    <property type="entry name" value="C-terminal effector domain of the bipartite response regulators"/>
    <property type="match status" value="1"/>
</dbReference>
<keyword evidence="4" id="KW-0804">Transcription</keyword>
<evidence type="ECO:0000256" key="1">
    <source>
        <dbReference type="ARBA" id="ARBA00022553"/>
    </source>
</evidence>
<dbReference type="PANTHER" id="PTHR43214:SF24">
    <property type="entry name" value="TRANSCRIPTIONAL REGULATORY PROTEIN NARL-RELATED"/>
    <property type="match status" value="1"/>
</dbReference>
<evidence type="ECO:0000256" key="2">
    <source>
        <dbReference type="ARBA" id="ARBA00023015"/>
    </source>
</evidence>
<evidence type="ECO:0000256" key="3">
    <source>
        <dbReference type="ARBA" id="ARBA00023125"/>
    </source>
</evidence>
<sequence length="238" mass="25476">MNGAEPIRVLVVDDHPVFRIGMSALLRSLPDVEVVGEAADRDEALALADTHAPHVVLMDLDLGDDSGVETTRELCRRDPTLGILVITMFGDDDSLFASIRAGARGFLLKGASPAEVERAVRSVANGDFMLGPQLAQRGALYLSGARTRGAVPFPELTDREREVVDLVARGYDNATIARRLVLSTKTVRNYVYGVLAKLDVPDRGQLIVRAREAGLGSDGEEADETARAGGPEGRDGLT</sequence>
<proteinExistence type="predicted"/>